<evidence type="ECO:0000313" key="3">
    <source>
        <dbReference type="EMBL" id="MFC3052847.1"/>
    </source>
</evidence>
<feature type="region of interest" description="Disordered" evidence="1">
    <location>
        <begin position="75"/>
        <end position="94"/>
    </location>
</feature>
<sequence length="290" mass="31391">MKFGYKSLFAGMSALALLAGPANAHNLLWINVVPEFDRQVIASLGYGDSMSSGSELLTPDWWPVTIEDYTVVDPSGKRTPLGAPEPVTQKKQTLSSGMTFQAEIDTGRRKFVTNADAEQGTYQIVAKTHVTHVQVYEGKEGNSVFINTAIDKLPKGAKVTGEGYNVLLAKGVFTAGEWTMPAPIGLPLEVVPLSDLQKAKPGDKVRFKVLMNGEPLLKETQIVAYNASFGDTWGLASPLVNGVGEFRIPVAGPWRVSIGLEGKTTEFDAYKDKKDTVLVIESSLVFNTKP</sequence>
<accession>A0ABV7D6Q4</accession>
<dbReference type="InterPro" id="IPR019613">
    <property type="entry name" value="DUF4198"/>
</dbReference>
<keyword evidence="2" id="KW-0732">Signal</keyword>
<organism evidence="3 4">
    <name type="scientific">Kordiimonas pumila</name>
    <dbReference type="NCBI Taxonomy" id="2161677"/>
    <lineage>
        <taxon>Bacteria</taxon>
        <taxon>Pseudomonadati</taxon>
        <taxon>Pseudomonadota</taxon>
        <taxon>Alphaproteobacteria</taxon>
        <taxon>Kordiimonadales</taxon>
        <taxon>Kordiimonadaceae</taxon>
        <taxon>Kordiimonas</taxon>
    </lineage>
</organism>
<evidence type="ECO:0000256" key="1">
    <source>
        <dbReference type="SAM" id="MobiDB-lite"/>
    </source>
</evidence>
<name>A0ABV7D6Q4_9PROT</name>
<dbReference type="Proteomes" id="UP001595444">
    <property type="component" value="Unassembled WGS sequence"/>
</dbReference>
<reference evidence="4" key="1">
    <citation type="journal article" date="2019" name="Int. J. Syst. Evol. Microbiol.">
        <title>The Global Catalogue of Microorganisms (GCM) 10K type strain sequencing project: providing services to taxonomists for standard genome sequencing and annotation.</title>
        <authorList>
            <consortium name="The Broad Institute Genomics Platform"/>
            <consortium name="The Broad Institute Genome Sequencing Center for Infectious Disease"/>
            <person name="Wu L."/>
            <person name="Ma J."/>
        </authorList>
    </citation>
    <scope>NUCLEOTIDE SEQUENCE [LARGE SCALE GENOMIC DNA]</scope>
    <source>
        <strain evidence="4">KCTC 62164</strain>
    </source>
</reference>
<feature type="chain" id="PRO_5045376660" evidence="2">
    <location>
        <begin position="25"/>
        <end position="290"/>
    </location>
</feature>
<feature type="signal peptide" evidence="2">
    <location>
        <begin position="1"/>
        <end position="24"/>
    </location>
</feature>
<dbReference type="RefSeq" id="WP_194213513.1">
    <property type="nucleotide sequence ID" value="NZ_CP061205.1"/>
</dbReference>
<dbReference type="Pfam" id="PF10670">
    <property type="entry name" value="DUF4198"/>
    <property type="match status" value="1"/>
</dbReference>
<evidence type="ECO:0000256" key="2">
    <source>
        <dbReference type="SAM" id="SignalP"/>
    </source>
</evidence>
<proteinExistence type="predicted"/>
<gene>
    <name evidence="3" type="ORF">ACFOKA_13110</name>
</gene>
<comment type="caution">
    <text evidence="3">The sequence shown here is derived from an EMBL/GenBank/DDBJ whole genome shotgun (WGS) entry which is preliminary data.</text>
</comment>
<evidence type="ECO:0000313" key="4">
    <source>
        <dbReference type="Proteomes" id="UP001595444"/>
    </source>
</evidence>
<dbReference type="EMBL" id="JBHRSL010000010">
    <property type="protein sequence ID" value="MFC3052847.1"/>
    <property type="molecule type" value="Genomic_DNA"/>
</dbReference>
<keyword evidence="4" id="KW-1185">Reference proteome</keyword>
<protein>
    <submittedName>
        <fullName evidence="3">DUF4198 domain-containing protein</fullName>
    </submittedName>
</protein>